<feature type="compositionally biased region" description="Low complexity" evidence="1">
    <location>
        <begin position="85"/>
        <end position="94"/>
    </location>
</feature>
<gene>
    <name evidence="3" type="ORF">WR25_24812</name>
</gene>
<dbReference type="PANTHER" id="PTHR34150:SF4">
    <property type="entry name" value="CHITIN BINDING DOMAIN (CHTBD2) CONTAINING"/>
    <property type="match status" value="1"/>
</dbReference>
<dbReference type="InterPro" id="IPR006150">
    <property type="entry name" value="Cys_repeat_1"/>
</dbReference>
<dbReference type="InterPro" id="IPR003582">
    <property type="entry name" value="ShKT_dom"/>
</dbReference>
<evidence type="ECO:0000256" key="1">
    <source>
        <dbReference type="SAM" id="MobiDB-lite"/>
    </source>
</evidence>
<feature type="region of interest" description="Disordered" evidence="1">
    <location>
        <begin position="85"/>
        <end position="192"/>
    </location>
</feature>
<evidence type="ECO:0000313" key="4">
    <source>
        <dbReference type="Proteomes" id="UP000218231"/>
    </source>
</evidence>
<name>A0A2A2LVA1_9BILA</name>
<dbReference type="SMART" id="SM00289">
    <property type="entry name" value="WR1"/>
    <property type="match status" value="3"/>
</dbReference>
<feature type="compositionally biased region" description="Low complexity" evidence="1">
    <location>
        <begin position="117"/>
        <end position="133"/>
    </location>
</feature>
<proteinExistence type="predicted"/>
<feature type="region of interest" description="Disordered" evidence="1">
    <location>
        <begin position="207"/>
        <end position="281"/>
    </location>
</feature>
<feature type="domain" description="ShKT" evidence="2">
    <location>
        <begin position="316"/>
        <end position="349"/>
    </location>
</feature>
<feature type="compositionally biased region" description="Low complexity" evidence="1">
    <location>
        <begin position="237"/>
        <end position="248"/>
    </location>
</feature>
<feature type="compositionally biased region" description="Basic and acidic residues" evidence="1">
    <location>
        <begin position="269"/>
        <end position="278"/>
    </location>
</feature>
<feature type="compositionally biased region" description="Polar residues" evidence="1">
    <location>
        <begin position="207"/>
        <end position="217"/>
    </location>
</feature>
<organism evidence="3 4">
    <name type="scientific">Diploscapter pachys</name>
    <dbReference type="NCBI Taxonomy" id="2018661"/>
    <lineage>
        <taxon>Eukaryota</taxon>
        <taxon>Metazoa</taxon>
        <taxon>Ecdysozoa</taxon>
        <taxon>Nematoda</taxon>
        <taxon>Chromadorea</taxon>
        <taxon>Rhabditida</taxon>
        <taxon>Rhabditina</taxon>
        <taxon>Rhabditomorpha</taxon>
        <taxon>Rhabditoidea</taxon>
        <taxon>Rhabditidae</taxon>
        <taxon>Diploscapter</taxon>
    </lineage>
</organism>
<dbReference type="OrthoDB" id="5870787at2759"/>
<dbReference type="Proteomes" id="UP000218231">
    <property type="component" value="Unassembled WGS sequence"/>
</dbReference>
<keyword evidence="4" id="KW-1185">Reference proteome</keyword>
<dbReference type="Pfam" id="PF01549">
    <property type="entry name" value="ShK"/>
    <property type="match status" value="1"/>
</dbReference>
<feature type="compositionally biased region" description="Acidic residues" evidence="1">
    <location>
        <begin position="249"/>
        <end position="268"/>
    </location>
</feature>
<dbReference type="EMBL" id="LIAE01006398">
    <property type="protein sequence ID" value="PAV90164.1"/>
    <property type="molecule type" value="Genomic_DNA"/>
</dbReference>
<comment type="caution">
    <text evidence="3">The sequence shown here is derived from an EMBL/GenBank/DDBJ whole genome shotgun (WGS) entry which is preliminary data.</text>
</comment>
<evidence type="ECO:0000259" key="2">
    <source>
        <dbReference type="Pfam" id="PF01549"/>
    </source>
</evidence>
<evidence type="ECO:0000313" key="3">
    <source>
        <dbReference type="EMBL" id="PAV90164.1"/>
    </source>
</evidence>
<feature type="compositionally biased region" description="Basic residues" evidence="1">
    <location>
        <begin position="219"/>
        <end position="230"/>
    </location>
</feature>
<sequence>MSLLPACLAGLCPSGSECINSYCCRVKTTTASSVSLEIEEKEEFGKCSSGKNAIGECIESTCPSGFYCENGLCCKKAHVNGTTKSSLSKLSTSSPVNASSRKSNRKKTTRMSAKTFTRLPSTTPFQTTTTIPEAESEETEETTEKRTTLTTKGTTMKPRKKATIISENSEESDEIETSTMEEIASTTEEDENNEIVDEIEWPISSTIKTVLPQTSMGTTKKRKQSTKKRITTAMPRTTTTTTEEPSTGEAEEEVEGEENEKEDKEEESEQGKETDNKVEAGTCPVGEPIGECISGKCPEGHTCFNGMCCILTPHINCTDELSGCFVHLCNRRGYLEFMTKSCAKTCARCHLTDLARDQNKTRHIFEFQSKNELLDCRDRRGDCAGENLNLENTKVY</sequence>
<protein>
    <recommendedName>
        <fullName evidence="2">ShKT domain-containing protein</fullName>
    </recommendedName>
</protein>
<accession>A0A2A2LVA1</accession>
<dbReference type="PANTHER" id="PTHR34150">
    <property type="entry name" value="PROTEIN CBG08832-RELATED"/>
    <property type="match status" value="1"/>
</dbReference>
<reference evidence="3 4" key="1">
    <citation type="journal article" date="2017" name="Curr. Biol.">
        <title>Genome architecture and evolution of a unichromosomal asexual nematode.</title>
        <authorList>
            <person name="Fradin H."/>
            <person name="Zegar C."/>
            <person name="Gutwein M."/>
            <person name="Lucas J."/>
            <person name="Kovtun M."/>
            <person name="Corcoran D."/>
            <person name="Baugh L.R."/>
            <person name="Kiontke K."/>
            <person name="Gunsalus K."/>
            <person name="Fitch D.H."/>
            <person name="Piano F."/>
        </authorList>
    </citation>
    <scope>NUCLEOTIDE SEQUENCE [LARGE SCALE GENOMIC DNA]</scope>
    <source>
        <strain evidence="3">PF1309</strain>
    </source>
</reference>
<dbReference type="AlphaFoldDB" id="A0A2A2LVA1"/>